<evidence type="ECO:0000256" key="1">
    <source>
        <dbReference type="SAM" id="MobiDB-lite"/>
    </source>
</evidence>
<feature type="compositionally biased region" description="Basic and acidic residues" evidence="1">
    <location>
        <begin position="90"/>
        <end position="114"/>
    </location>
</feature>
<accession>A0A8C1WFH1</accession>
<evidence type="ECO:0000313" key="3">
    <source>
        <dbReference type="Proteomes" id="UP000694700"/>
    </source>
</evidence>
<dbReference type="PANTHER" id="PTHR47228:SF1">
    <property type="entry name" value="SPERMATOGENESIS-ASSOCIATED PROTEIN 16"/>
    <property type="match status" value="1"/>
</dbReference>
<reference evidence="2" key="1">
    <citation type="submission" date="2025-08" db="UniProtKB">
        <authorList>
            <consortium name="Ensembl"/>
        </authorList>
    </citation>
    <scope>IDENTIFICATION</scope>
</reference>
<protein>
    <submittedName>
        <fullName evidence="2">Spermatogenesis associated 16</fullName>
    </submittedName>
</protein>
<proteinExistence type="predicted"/>
<dbReference type="PANTHER" id="PTHR47228">
    <property type="entry name" value="SPERMATOGENESIS-ASSOCIATED PROTEIN 16"/>
    <property type="match status" value="1"/>
</dbReference>
<dbReference type="InterPro" id="IPR011990">
    <property type="entry name" value="TPR-like_helical_dom_sf"/>
</dbReference>
<feature type="region of interest" description="Disordered" evidence="1">
    <location>
        <begin position="78"/>
        <end position="136"/>
    </location>
</feature>
<dbReference type="AlphaFoldDB" id="A0A8C1WFH1"/>
<dbReference type="Proteomes" id="UP000694700">
    <property type="component" value="Unplaced"/>
</dbReference>
<dbReference type="Ensembl" id="ENSCCRT00015067045.1">
    <property type="protein sequence ID" value="ENSCCRP00015064902.1"/>
    <property type="gene ID" value="ENSCCRG00015026502.1"/>
</dbReference>
<sequence length="496" mass="56651">MDFFTGGCISVDYAWSLDHCQKQWFKVKHPGRTVHFILIAKFILIVKLFNFSNIMANSTGSLELQGLEQTVFPEYMEHPMPSTAQTNQLEENKRKENKPDSHATKRSKKNDTQRIDGSPDYAGANNEQSPLPAPPHISLRDLMEAETKLVFGDEQDITHKSLASTATQLMCQAAEIGGPPSGPNLSFLPQIDKWLDVALQDANSYYQQKKYATAASRFTAALELCSKGAVFEKPFNADYEDICKVASFIESRIVTCYLRKKWPNPALLHSHRSIQLNPICFQNHLGQAMVYRLLGNPYDKNVTVLHLYPDPRGGHLLPQTTNWSQRSKDGDFLHKLLHKRCFTFTGQKSPFTTPNYRDLEMIYEMQGKKILPVLDFIKSTKLSVGFSIGSGHIERLPYASVQGQLNRFKEHTHVLHYTLAELVVAPYLQDITVIIFISSWQLLALMADTMDTLEGKRSDQERVWNAMQKVNRQYFHMYSNMIKRHKTALKLCNIME</sequence>
<dbReference type="Gene3D" id="1.25.40.10">
    <property type="entry name" value="Tetratricopeptide repeat domain"/>
    <property type="match status" value="1"/>
</dbReference>
<dbReference type="Pfam" id="PF15015">
    <property type="entry name" value="NYD-SP12_N"/>
    <property type="match status" value="2"/>
</dbReference>
<dbReference type="SUPFAM" id="SSF48452">
    <property type="entry name" value="TPR-like"/>
    <property type="match status" value="1"/>
</dbReference>
<dbReference type="GO" id="GO:0007283">
    <property type="term" value="P:spermatogenesis"/>
    <property type="evidence" value="ECO:0007669"/>
    <property type="project" value="InterPro"/>
</dbReference>
<dbReference type="InterPro" id="IPR029161">
    <property type="entry name" value="SPATA16"/>
</dbReference>
<evidence type="ECO:0000313" key="2">
    <source>
        <dbReference type="Ensembl" id="ENSCCRP00015064902.1"/>
    </source>
</evidence>
<organism evidence="2 3">
    <name type="scientific">Cyprinus carpio</name>
    <name type="common">Common carp</name>
    <dbReference type="NCBI Taxonomy" id="7962"/>
    <lineage>
        <taxon>Eukaryota</taxon>
        <taxon>Metazoa</taxon>
        <taxon>Chordata</taxon>
        <taxon>Craniata</taxon>
        <taxon>Vertebrata</taxon>
        <taxon>Euteleostomi</taxon>
        <taxon>Actinopterygii</taxon>
        <taxon>Neopterygii</taxon>
        <taxon>Teleostei</taxon>
        <taxon>Ostariophysi</taxon>
        <taxon>Cypriniformes</taxon>
        <taxon>Cyprinidae</taxon>
        <taxon>Cyprininae</taxon>
        <taxon>Cyprinus</taxon>
    </lineage>
</organism>
<name>A0A8C1WFH1_CYPCA</name>
<dbReference type="GO" id="GO:0005794">
    <property type="term" value="C:Golgi apparatus"/>
    <property type="evidence" value="ECO:0007669"/>
    <property type="project" value="InterPro"/>
</dbReference>